<dbReference type="EMBL" id="QXDL01000188">
    <property type="protein sequence ID" value="RIH81275.1"/>
    <property type="molecule type" value="Genomic_DNA"/>
</dbReference>
<evidence type="ECO:0000313" key="2">
    <source>
        <dbReference type="EMBL" id="RIH81275.1"/>
    </source>
</evidence>
<dbReference type="CDD" id="cd00146">
    <property type="entry name" value="PKD"/>
    <property type="match status" value="1"/>
</dbReference>
<protein>
    <submittedName>
        <fullName evidence="2">Regulator of chromosome condensation (RCC1) repeat protein</fullName>
    </submittedName>
</protein>
<dbReference type="InterPro" id="IPR035986">
    <property type="entry name" value="PKD_dom_sf"/>
</dbReference>
<dbReference type="PANTHER" id="PTHR45982:SF1">
    <property type="entry name" value="REGULATOR OF CHROMOSOME CONDENSATION"/>
    <property type="match status" value="1"/>
</dbReference>
<accession>A0A399EAB5</accession>
<dbReference type="PROSITE" id="PS50093">
    <property type="entry name" value="PKD"/>
    <property type="match status" value="1"/>
</dbReference>
<dbReference type="InterPro" id="IPR051553">
    <property type="entry name" value="Ran_GTPase-activating"/>
</dbReference>
<feature type="domain" description="PKD" evidence="1">
    <location>
        <begin position="1008"/>
        <end position="1077"/>
    </location>
</feature>
<dbReference type="Proteomes" id="UP000265715">
    <property type="component" value="Unassembled WGS sequence"/>
</dbReference>
<sequence length="1386" mass="147213">MGEDRAVTATFGDTRPPQLALTSPGADALTPEASLRVSGRVSDNVGVTRLRHRLNGGQWQDLAVRQNPQDFSFSAELLPGENRLELLAEDAAGLQAAASLRVTRSCDYAEPPGGAGAGAPPAELTEGNAAAWCADALEDRQPTGLGDDALRVKAGGQSLKLDTQSGSDVRLVYPKARNARWDLSGFSHLRVWLYAENPSPTGFQGHSPWLRLGNGASYFEYRPPRDLLNDARGQWLRLEVPLAGDGTWTRTSQGTPTLAQVDYLELHADTWDAGFRLWVDGLEFVRPLPAFALTVAKAGAGSGTVTSSPAGINCGPACAASFPGGTPVVLSAQPAAGSTFTGWGGACAGTGACTVEMTAPRGVTANFGVAPPELKLQVRFPDSRYVDPDGYSAAGATIGVPLGGLFELQALKNGVPVTSPVTFTPSDPAAVAVLSASGGLATLSGVKPNGSATVTASVDGLQASVTVNVGVVPPMKPSTMSPYFGGLLVTRQGEAYGMGSAIALGIPNIPSGEIDPPVKLPIPATPVGASGGYEHNSVLGSDGRVYVTGVRENGTGNLQTGWVNLGVSNIAALEGSYQTNYYITNDPDRKVFSSAGNFRGQACRGYVSNDLAPFGDTGGRDARRLAAGHLHVVMLKSDGSVWACGNNENGELGLGYTGNPVTTWTRTAFPTAVDCAATTGLTVCITPQRQLYVAGHQGFGQFGSGNRDRQLTPAPVALPAPVLDVQCNSAMCAAILVGGDLYVAGKYGALGLPSEESNSWQRVPIVSKVIQMALSERAGLFVRTEADRYFRLGNNTASPVDFGPLNVSVSVNVTDLGFYPGEHPVLIGTVQGTSLSRVNFVSEDPSIVEVEPHYVEGHHDSAVRLHWKRAGTTRVIGSSPLGGTSSVTTVRALTNAPPEIKRFYYEPGGDLSFDQTFNFKLEIWDPEGRPMQCRITSATANYDTGPFQNCDDGWSPSHKVTWTEGYREFTLEVRDSNGNSAFRVLQVTLRANQAPVISSFSATPTSGGVPTVVAFNWLVSDPDGAVLMCEIDVDNNGTTDYQFPCSSRTYQTHTYSTAGSFTARLRITDSGGSAVSAYQALQFGTVPPPPPPDPCGGLSNVVAASLTDVKTLSVASIRVGWPEFVTDVVDAPIRYYHSDEYSCRQGLPPGTTVSVSITNAEFVSVYESPEGVWIRTSPRANVRPMTSYARKIRVNLVFSLNGQSTTFSQEIRVLEILNSDWDGPTLNALVQAAGGASGDTLTTRISEVLRTRGAPGASENLNELYVFDTAIHWQCADFIKAASGVVLSVSETPGGTFSVWEIPEQMRTQMVGRVVAVIDRSTRKYINGSHIGILKAYGVDPATNRQYIELWHANFRKDRSLSMSERIYRGGDNLFDNADNYFFFGH</sequence>
<keyword evidence="3" id="KW-1185">Reference proteome</keyword>
<dbReference type="GO" id="GO:0005085">
    <property type="term" value="F:guanyl-nucleotide exchange factor activity"/>
    <property type="evidence" value="ECO:0007669"/>
    <property type="project" value="TreeGrafter"/>
</dbReference>
<dbReference type="InterPro" id="IPR000601">
    <property type="entry name" value="PKD_dom"/>
</dbReference>
<dbReference type="GO" id="GO:0005737">
    <property type="term" value="C:cytoplasm"/>
    <property type="evidence" value="ECO:0007669"/>
    <property type="project" value="TreeGrafter"/>
</dbReference>
<organism evidence="2 3">
    <name type="scientific">Calidithermus terrae</name>
    <dbReference type="NCBI Taxonomy" id="1408545"/>
    <lineage>
        <taxon>Bacteria</taxon>
        <taxon>Thermotogati</taxon>
        <taxon>Deinococcota</taxon>
        <taxon>Deinococci</taxon>
        <taxon>Thermales</taxon>
        <taxon>Thermaceae</taxon>
        <taxon>Calidithermus</taxon>
    </lineage>
</organism>
<dbReference type="Pfam" id="PF18998">
    <property type="entry name" value="Flg_new_2"/>
    <property type="match status" value="1"/>
</dbReference>
<dbReference type="InterPro" id="IPR044060">
    <property type="entry name" value="Bacterial_rp_domain"/>
</dbReference>
<evidence type="ECO:0000313" key="3">
    <source>
        <dbReference type="Proteomes" id="UP000265715"/>
    </source>
</evidence>
<dbReference type="Pfam" id="PF13540">
    <property type="entry name" value="RCC1_2"/>
    <property type="match status" value="1"/>
</dbReference>
<comment type="caution">
    <text evidence="2">The sequence shown here is derived from an EMBL/GenBank/DDBJ whole genome shotgun (WGS) entry which is preliminary data.</text>
</comment>
<evidence type="ECO:0000259" key="1">
    <source>
        <dbReference type="PROSITE" id="PS50093"/>
    </source>
</evidence>
<dbReference type="SUPFAM" id="SSF49299">
    <property type="entry name" value="PKD domain"/>
    <property type="match status" value="1"/>
</dbReference>
<name>A0A399EAB5_9DEIN</name>
<dbReference type="Gene3D" id="2.130.10.30">
    <property type="entry name" value="Regulator of chromosome condensation 1/beta-lactamase-inhibitor protein II"/>
    <property type="match status" value="1"/>
</dbReference>
<gene>
    <name evidence="2" type="ORF">Mterra_03270</name>
</gene>
<dbReference type="InterPro" id="IPR009091">
    <property type="entry name" value="RCC1/BLIP-II"/>
</dbReference>
<dbReference type="InterPro" id="IPR013783">
    <property type="entry name" value="Ig-like_fold"/>
</dbReference>
<proteinExistence type="predicted"/>
<dbReference type="Gene3D" id="2.60.40.1080">
    <property type="match status" value="1"/>
</dbReference>
<dbReference type="InterPro" id="IPR022409">
    <property type="entry name" value="PKD/Chitinase_dom"/>
</dbReference>
<dbReference type="SMART" id="SM00089">
    <property type="entry name" value="PKD"/>
    <property type="match status" value="1"/>
</dbReference>
<dbReference type="SUPFAM" id="SSF50985">
    <property type="entry name" value="RCC1/BLIP-II"/>
    <property type="match status" value="1"/>
</dbReference>
<dbReference type="Gene3D" id="2.60.40.10">
    <property type="entry name" value="Immunoglobulins"/>
    <property type="match status" value="2"/>
</dbReference>
<reference evidence="2 3" key="1">
    <citation type="submission" date="2018-08" db="EMBL/GenBank/DDBJ databases">
        <title>Meiothermus terrae DSM 26712 genome sequencing project.</title>
        <authorList>
            <person name="Da Costa M.S."/>
            <person name="Albuquerque L."/>
            <person name="Raposo P."/>
            <person name="Froufe H.J.C."/>
            <person name="Barroso C.S."/>
            <person name="Egas C."/>
        </authorList>
    </citation>
    <scope>NUCLEOTIDE SEQUENCE [LARGE SCALE GENOMIC DNA]</scope>
    <source>
        <strain evidence="2 3">DSM 26712</strain>
    </source>
</reference>
<dbReference type="PANTHER" id="PTHR45982">
    <property type="entry name" value="REGULATOR OF CHROMOSOME CONDENSATION"/>
    <property type="match status" value="1"/>
</dbReference>